<name>A0A8J6LIS7_9FIRM</name>
<feature type="domain" description="ABC transmembrane type-1" evidence="9">
    <location>
        <begin position="20"/>
        <end position="305"/>
    </location>
</feature>
<dbReference type="InterPro" id="IPR036640">
    <property type="entry name" value="ABC1_TM_sf"/>
</dbReference>
<evidence type="ECO:0000313" key="10">
    <source>
        <dbReference type="EMBL" id="MBA2133400.1"/>
    </source>
</evidence>
<feature type="transmembrane region" description="Helical" evidence="7">
    <location>
        <begin position="59"/>
        <end position="83"/>
    </location>
</feature>
<evidence type="ECO:0000313" key="11">
    <source>
        <dbReference type="Proteomes" id="UP000657177"/>
    </source>
</evidence>
<dbReference type="CDD" id="cd03251">
    <property type="entry name" value="ABCC_MsbA"/>
    <property type="match status" value="1"/>
</dbReference>
<feature type="transmembrane region" description="Helical" evidence="7">
    <location>
        <begin position="250"/>
        <end position="271"/>
    </location>
</feature>
<gene>
    <name evidence="10" type="ORF">G5B42_07575</name>
</gene>
<reference evidence="10" key="1">
    <citation type="submission" date="2020-06" db="EMBL/GenBank/DDBJ databases">
        <title>Novel chitinolytic bacterium.</title>
        <authorList>
            <person name="Ungkulpasvich U."/>
            <person name="Kosugi A."/>
            <person name="Uke A."/>
        </authorList>
    </citation>
    <scope>NUCLEOTIDE SEQUENCE</scope>
    <source>
        <strain evidence="10">UUS1-1</strain>
    </source>
</reference>
<comment type="subcellular location">
    <subcellularLocation>
        <location evidence="1">Cell membrane</location>
        <topology evidence="1">Multi-pass membrane protein</topology>
    </subcellularLocation>
</comment>
<feature type="transmembrane region" description="Helical" evidence="7">
    <location>
        <begin position="164"/>
        <end position="181"/>
    </location>
</feature>
<evidence type="ECO:0000256" key="2">
    <source>
        <dbReference type="ARBA" id="ARBA00022692"/>
    </source>
</evidence>
<organism evidence="10 11">
    <name type="scientific">Capillibacterium thermochitinicola</name>
    <dbReference type="NCBI Taxonomy" id="2699427"/>
    <lineage>
        <taxon>Bacteria</taxon>
        <taxon>Bacillati</taxon>
        <taxon>Bacillota</taxon>
        <taxon>Capillibacterium</taxon>
    </lineage>
</organism>
<dbReference type="FunFam" id="3.40.50.300:FF:000218">
    <property type="entry name" value="Multidrug ABC transporter ATP-binding protein"/>
    <property type="match status" value="1"/>
</dbReference>
<keyword evidence="3" id="KW-0547">Nucleotide-binding</keyword>
<dbReference type="Gene3D" id="3.40.50.300">
    <property type="entry name" value="P-loop containing nucleotide triphosphate hydrolases"/>
    <property type="match status" value="1"/>
</dbReference>
<dbReference type="AlphaFoldDB" id="A0A8J6LIS7"/>
<dbReference type="InterPro" id="IPR027417">
    <property type="entry name" value="P-loop_NTPase"/>
</dbReference>
<dbReference type="PROSITE" id="PS00211">
    <property type="entry name" value="ABC_TRANSPORTER_1"/>
    <property type="match status" value="1"/>
</dbReference>
<dbReference type="PANTHER" id="PTHR43394:SF1">
    <property type="entry name" value="ATP-BINDING CASSETTE SUB-FAMILY B MEMBER 10, MITOCHONDRIAL"/>
    <property type="match status" value="1"/>
</dbReference>
<dbReference type="GO" id="GO:0016887">
    <property type="term" value="F:ATP hydrolysis activity"/>
    <property type="evidence" value="ECO:0007669"/>
    <property type="project" value="InterPro"/>
</dbReference>
<evidence type="ECO:0000256" key="4">
    <source>
        <dbReference type="ARBA" id="ARBA00022840"/>
    </source>
</evidence>
<evidence type="ECO:0000259" key="8">
    <source>
        <dbReference type="PROSITE" id="PS50893"/>
    </source>
</evidence>
<dbReference type="InterPro" id="IPR017871">
    <property type="entry name" value="ABC_transporter-like_CS"/>
</dbReference>
<dbReference type="InterPro" id="IPR003593">
    <property type="entry name" value="AAA+_ATPase"/>
</dbReference>
<dbReference type="SUPFAM" id="SSF90123">
    <property type="entry name" value="ABC transporter transmembrane region"/>
    <property type="match status" value="1"/>
</dbReference>
<dbReference type="PANTHER" id="PTHR43394">
    <property type="entry name" value="ATP-DEPENDENT PERMEASE MDL1, MITOCHONDRIAL"/>
    <property type="match status" value="1"/>
</dbReference>
<dbReference type="InterPro" id="IPR011527">
    <property type="entry name" value="ABC1_TM_dom"/>
</dbReference>
<evidence type="ECO:0000256" key="1">
    <source>
        <dbReference type="ARBA" id="ARBA00004651"/>
    </source>
</evidence>
<keyword evidence="4 10" id="KW-0067">ATP-binding</keyword>
<dbReference type="PROSITE" id="PS50893">
    <property type="entry name" value="ABC_TRANSPORTER_2"/>
    <property type="match status" value="1"/>
</dbReference>
<evidence type="ECO:0000256" key="6">
    <source>
        <dbReference type="ARBA" id="ARBA00023136"/>
    </source>
</evidence>
<keyword evidence="6 7" id="KW-0472">Membrane</keyword>
<dbReference type="EMBL" id="JAAKDE010000014">
    <property type="protein sequence ID" value="MBA2133400.1"/>
    <property type="molecule type" value="Genomic_DNA"/>
</dbReference>
<dbReference type="Gene3D" id="1.20.1560.10">
    <property type="entry name" value="ABC transporter type 1, transmembrane domain"/>
    <property type="match status" value="1"/>
</dbReference>
<dbReference type="PROSITE" id="PS50929">
    <property type="entry name" value="ABC_TM1F"/>
    <property type="match status" value="1"/>
</dbReference>
<dbReference type="InterPro" id="IPR003439">
    <property type="entry name" value="ABC_transporter-like_ATP-bd"/>
</dbReference>
<evidence type="ECO:0000256" key="3">
    <source>
        <dbReference type="ARBA" id="ARBA00022741"/>
    </source>
</evidence>
<dbReference type="GO" id="GO:0005886">
    <property type="term" value="C:plasma membrane"/>
    <property type="evidence" value="ECO:0007669"/>
    <property type="project" value="UniProtKB-SubCell"/>
</dbReference>
<dbReference type="InterPro" id="IPR039421">
    <property type="entry name" value="Type_1_exporter"/>
</dbReference>
<dbReference type="Pfam" id="PF00005">
    <property type="entry name" value="ABC_tran"/>
    <property type="match status" value="1"/>
</dbReference>
<dbReference type="Proteomes" id="UP000657177">
    <property type="component" value="Unassembled WGS sequence"/>
</dbReference>
<feature type="domain" description="ABC transporter" evidence="8">
    <location>
        <begin position="339"/>
        <end position="574"/>
    </location>
</feature>
<keyword evidence="11" id="KW-1185">Reference proteome</keyword>
<evidence type="ECO:0000256" key="5">
    <source>
        <dbReference type="ARBA" id="ARBA00022989"/>
    </source>
</evidence>
<dbReference type="GO" id="GO:0015421">
    <property type="term" value="F:ABC-type oligopeptide transporter activity"/>
    <property type="evidence" value="ECO:0007669"/>
    <property type="project" value="TreeGrafter"/>
</dbReference>
<feature type="transmembrane region" description="Helical" evidence="7">
    <location>
        <begin position="141"/>
        <end position="158"/>
    </location>
</feature>
<dbReference type="Pfam" id="PF00664">
    <property type="entry name" value="ABC_membrane"/>
    <property type="match status" value="1"/>
</dbReference>
<dbReference type="RefSeq" id="WP_181339867.1">
    <property type="nucleotide sequence ID" value="NZ_JAAKDE010000014.1"/>
</dbReference>
<evidence type="ECO:0000256" key="7">
    <source>
        <dbReference type="SAM" id="Phobius"/>
    </source>
</evidence>
<sequence>MSPKMKKFFSYYRPYLRIFALDMACAFTASGLSLAFPLLVRYIAAELFQPDGPVATASFLLITLVLVAMTVAEYYCNFFITYYGHVMGARMEADLRNELFAHLQKLSFSYYDNQKTGQIMSRITNDLFEITELYHHGPEDLLISAVKLVGSFIILITINPPLTLIVFSFIPPMFLFAYHYNRKMRQAFQKNRARVAAINAGIEDSISGVRVVKSFANEHLELEKFHRNNHLYLESKKDSYYYMARYHSGINAFSSMIYVAVVIAAAILIQIGKVSTLDLVTFLLYINAFLDPIKKLVNFGEQFQNGFSGFDRFYEILQIAPDIVDSREAVELTEVKGEIAFENVSFRYPGTTTNVLSHVNLKVAAGEYVALVGPSGVGKTTLCSLIPRFYEVTEGRITLDGIDIREIKLKSLRRKIGIVQQDVYLFAGTVLENIRYGKPEATVEEVITAAKKANAHDFIMALPEGYETNIGQRGVKLSGGQKQRLSIARVFLKDPPILIFDEATSALDNESEKVIQESMEALAKDRTTFVIAHRLSTIRNARRILVLAEDGIVEEGTHEELIARNGLYAQLYRLQFA</sequence>
<protein>
    <submittedName>
        <fullName evidence="10">ABC transporter ATP-binding protein</fullName>
    </submittedName>
</protein>
<dbReference type="SMART" id="SM00382">
    <property type="entry name" value="AAA"/>
    <property type="match status" value="1"/>
</dbReference>
<proteinExistence type="predicted"/>
<comment type="caution">
    <text evidence="10">The sequence shown here is derived from an EMBL/GenBank/DDBJ whole genome shotgun (WGS) entry which is preliminary data.</text>
</comment>
<dbReference type="GO" id="GO:0005524">
    <property type="term" value="F:ATP binding"/>
    <property type="evidence" value="ECO:0007669"/>
    <property type="project" value="UniProtKB-KW"/>
</dbReference>
<dbReference type="CDD" id="cd18549">
    <property type="entry name" value="ABC_6TM_YwjA_like"/>
    <property type="match status" value="1"/>
</dbReference>
<keyword evidence="5 7" id="KW-1133">Transmembrane helix</keyword>
<keyword evidence="2 7" id="KW-0812">Transmembrane</keyword>
<accession>A0A8J6LIS7</accession>
<evidence type="ECO:0000259" key="9">
    <source>
        <dbReference type="PROSITE" id="PS50929"/>
    </source>
</evidence>
<dbReference type="SUPFAM" id="SSF52540">
    <property type="entry name" value="P-loop containing nucleoside triphosphate hydrolases"/>
    <property type="match status" value="1"/>
</dbReference>